<dbReference type="RefSeq" id="WP_090446371.1">
    <property type="nucleotide sequence ID" value="NZ_FOHU01000021.1"/>
</dbReference>
<dbReference type="OrthoDB" id="2083636at2"/>
<accession>A0A1I0GIB5</accession>
<evidence type="ECO:0000313" key="2">
    <source>
        <dbReference type="Proteomes" id="UP000199568"/>
    </source>
</evidence>
<organism evidence="1 2">
    <name type="scientific">Natronincola peptidivorans</name>
    <dbReference type="NCBI Taxonomy" id="426128"/>
    <lineage>
        <taxon>Bacteria</taxon>
        <taxon>Bacillati</taxon>
        <taxon>Bacillota</taxon>
        <taxon>Clostridia</taxon>
        <taxon>Peptostreptococcales</taxon>
        <taxon>Natronincolaceae</taxon>
        <taxon>Natronincola</taxon>
    </lineage>
</organism>
<dbReference type="EMBL" id="FOHU01000021">
    <property type="protein sequence ID" value="SET70644.1"/>
    <property type="molecule type" value="Genomic_DNA"/>
</dbReference>
<protein>
    <submittedName>
        <fullName evidence="1">Uncharacterized protein</fullName>
    </submittedName>
</protein>
<dbReference type="AlphaFoldDB" id="A0A1I0GIB5"/>
<dbReference type="STRING" id="426128.SAMN05660297_03224"/>
<gene>
    <name evidence="1" type="ORF">SAMN05660297_03224</name>
</gene>
<reference evidence="1 2" key="1">
    <citation type="submission" date="2016-10" db="EMBL/GenBank/DDBJ databases">
        <authorList>
            <person name="de Groot N.N."/>
        </authorList>
    </citation>
    <scope>NUCLEOTIDE SEQUENCE [LARGE SCALE GENOMIC DNA]</scope>
    <source>
        <strain evidence="1 2">DSM 18979</strain>
    </source>
</reference>
<keyword evidence="2" id="KW-1185">Reference proteome</keyword>
<dbReference type="Proteomes" id="UP000199568">
    <property type="component" value="Unassembled WGS sequence"/>
</dbReference>
<proteinExistence type="predicted"/>
<sequence length="277" mass="31790">MRKRIKMLTWLLVISLGLNVYSILKMERAYNNMTNQLHGSINNTMHNLMHDISGLYRKIDEITQENRWVVSEEFIPNMEASTSEELHLNVEWSLNEVEKGAKIALLYRAKGEAEGWNQVIVNHTGGNNFSAPLILSPEKDYEYQLVSEGNIIKTNEITEIPPQHYKPSPLHYSGAGASSTNGKLLDFRISFAQREPVLFDFYKVKNVTAIIHYGNEQKVFPLKLRHIGRTEWELEMGPDDLEKSITAVMLEVEYANGAVEETDFTTEVLDVMRDMVR</sequence>
<name>A0A1I0GIB5_9FIRM</name>
<evidence type="ECO:0000313" key="1">
    <source>
        <dbReference type="EMBL" id="SET70644.1"/>
    </source>
</evidence>